<dbReference type="AlphaFoldDB" id="A0A7I4Y9W5"/>
<reference evidence="3" key="1">
    <citation type="submission" date="2020-12" db="UniProtKB">
        <authorList>
            <consortium name="WormBaseParasite"/>
        </authorList>
    </citation>
    <scope>IDENTIFICATION</scope>
    <source>
        <strain evidence="3">MHco3</strain>
    </source>
</reference>
<organism evidence="2 3">
    <name type="scientific">Haemonchus contortus</name>
    <name type="common">Barber pole worm</name>
    <dbReference type="NCBI Taxonomy" id="6289"/>
    <lineage>
        <taxon>Eukaryota</taxon>
        <taxon>Metazoa</taxon>
        <taxon>Ecdysozoa</taxon>
        <taxon>Nematoda</taxon>
        <taxon>Chromadorea</taxon>
        <taxon>Rhabditida</taxon>
        <taxon>Rhabditina</taxon>
        <taxon>Rhabditomorpha</taxon>
        <taxon>Strongyloidea</taxon>
        <taxon>Trichostrongylidae</taxon>
        <taxon>Haemonchus</taxon>
    </lineage>
</organism>
<evidence type="ECO:0000256" key="1">
    <source>
        <dbReference type="SAM" id="MobiDB-lite"/>
    </source>
</evidence>
<dbReference type="Proteomes" id="UP000025227">
    <property type="component" value="Unplaced"/>
</dbReference>
<evidence type="ECO:0000313" key="2">
    <source>
        <dbReference type="Proteomes" id="UP000025227"/>
    </source>
</evidence>
<dbReference type="OMA" id="RHANPSM"/>
<name>A0A7I4Y9W5_HAECO</name>
<proteinExistence type="predicted"/>
<keyword evidence="2" id="KW-1185">Reference proteome</keyword>
<feature type="region of interest" description="Disordered" evidence="1">
    <location>
        <begin position="1"/>
        <end position="103"/>
    </location>
</feature>
<feature type="compositionally biased region" description="Basic and acidic residues" evidence="1">
    <location>
        <begin position="31"/>
        <end position="71"/>
    </location>
</feature>
<dbReference type="WBParaSite" id="HCON_00067575-00001">
    <property type="protein sequence ID" value="HCON_00067575-00001"/>
    <property type="gene ID" value="HCON_00067575"/>
</dbReference>
<protein>
    <submittedName>
        <fullName evidence="3">Uncharacterized protein</fullName>
    </submittedName>
</protein>
<evidence type="ECO:0000313" key="3">
    <source>
        <dbReference type="WBParaSite" id="HCON_00067575-00001"/>
    </source>
</evidence>
<sequence>MGKQKDNGKKPSKKKGYDDVQISDLDEDDDKKDKPKKEKKKDVKDGDKKRAQAGATEKKEEPKIPKEEASNNERAQAAAEENSETYTGNTDPEQAKKVQQKIVPIPKYSAPSQSETKKTKCCILM</sequence>
<accession>A0A7I4Y9W5</accession>